<organism evidence="2 3">
    <name type="scientific">Chrysochromulina tobinii</name>
    <dbReference type="NCBI Taxonomy" id="1460289"/>
    <lineage>
        <taxon>Eukaryota</taxon>
        <taxon>Haptista</taxon>
        <taxon>Haptophyta</taxon>
        <taxon>Prymnesiophyceae</taxon>
        <taxon>Prymnesiales</taxon>
        <taxon>Chrysochromulinaceae</taxon>
        <taxon>Chrysochromulina</taxon>
    </lineage>
</organism>
<evidence type="ECO:0000256" key="1">
    <source>
        <dbReference type="SAM" id="Coils"/>
    </source>
</evidence>
<dbReference type="OrthoDB" id="420849at2759"/>
<keyword evidence="1" id="KW-0175">Coiled coil</keyword>
<comment type="caution">
    <text evidence="2">The sequence shown here is derived from an EMBL/GenBank/DDBJ whole genome shotgun (WGS) entry which is preliminary data.</text>
</comment>
<protein>
    <submittedName>
        <fullName evidence="2">Uncharacterized protein</fullName>
    </submittedName>
</protein>
<accession>A0A0M0JU74</accession>
<evidence type="ECO:0000313" key="3">
    <source>
        <dbReference type="Proteomes" id="UP000037460"/>
    </source>
</evidence>
<feature type="coiled-coil region" evidence="1">
    <location>
        <begin position="133"/>
        <end position="160"/>
    </location>
</feature>
<name>A0A0M0JU74_9EUKA</name>
<keyword evidence="3" id="KW-1185">Reference proteome</keyword>
<proteinExistence type="predicted"/>
<gene>
    <name evidence="2" type="ORF">Ctob_015560</name>
</gene>
<reference evidence="3" key="1">
    <citation type="journal article" date="2015" name="PLoS Genet.">
        <title>Genome Sequence and Transcriptome Analyses of Chrysochromulina tobin: Metabolic Tools for Enhanced Algal Fitness in the Prominent Order Prymnesiales (Haptophyceae).</title>
        <authorList>
            <person name="Hovde B.T."/>
            <person name="Deodato C.R."/>
            <person name="Hunsperger H.M."/>
            <person name="Ryken S.A."/>
            <person name="Yost W."/>
            <person name="Jha R.K."/>
            <person name="Patterson J."/>
            <person name="Monnat R.J. Jr."/>
            <person name="Barlow S.B."/>
            <person name="Starkenburg S.R."/>
            <person name="Cattolico R.A."/>
        </authorList>
    </citation>
    <scope>NUCLEOTIDE SEQUENCE</scope>
    <source>
        <strain evidence="3">CCMP291</strain>
    </source>
</reference>
<dbReference type="AlphaFoldDB" id="A0A0M0JU74"/>
<evidence type="ECO:0000313" key="2">
    <source>
        <dbReference type="EMBL" id="KOO29892.1"/>
    </source>
</evidence>
<dbReference type="EMBL" id="JWZX01002336">
    <property type="protein sequence ID" value="KOO29892.1"/>
    <property type="molecule type" value="Genomic_DNA"/>
</dbReference>
<sequence>MAATVATFAYDALDDAAISVFVPVTYARFILHREGESLLVRFFDDVENSLRLRAVLRDGATLGAACAVEQQTIDSHARQLRLVLTTAYNLIERKLFALPKFALLPALLYHHPSHAVAGLAMAAAVDAFKSKMVATLTDTVEELNREMRRLNSKRARVEAHDAQHASLLRAAHAEEFTRQHWSALTTQVQGLGCRIASLQGLRDWIRWLYWQDVLNPGVECGVAFLLERGHVSIAEIGV</sequence>
<dbReference type="Proteomes" id="UP000037460">
    <property type="component" value="Unassembled WGS sequence"/>
</dbReference>